<gene>
    <name evidence="2" type="ORF">DVA86_14065</name>
</gene>
<evidence type="ECO:0000256" key="1">
    <source>
        <dbReference type="SAM" id="MobiDB-lite"/>
    </source>
</evidence>
<organism evidence="2 3">
    <name type="scientific">Streptomyces armeniacus</name>
    <dbReference type="NCBI Taxonomy" id="83291"/>
    <lineage>
        <taxon>Bacteria</taxon>
        <taxon>Bacillati</taxon>
        <taxon>Actinomycetota</taxon>
        <taxon>Actinomycetes</taxon>
        <taxon>Kitasatosporales</taxon>
        <taxon>Streptomycetaceae</taxon>
        <taxon>Streptomyces</taxon>
    </lineage>
</organism>
<proteinExistence type="predicted"/>
<feature type="compositionally biased region" description="Low complexity" evidence="1">
    <location>
        <begin position="22"/>
        <end position="38"/>
    </location>
</feature>
<dbReference type="EMBL" id="CP031320">
    <property type="protein sequence ID" value="AXK33611.1"/>
    <property type="molecule type" value="Genomic_DNA"/>
</dbReference>
<evidence type="ECO:0000313" key="3">
    <source>
        <dbReference type="Proteomes" id="UP000254425"/>
    </source>
</evidence>
<dbReference type="KEGG" id="sarm:DVA86_14065"/>
<feature type="region of interest" description="Disordered" evidence="1">
    <location>
        <begin position="1"/>
        <end position="38"/>
    </location>
</feature>
<dbReference type="AlphaFoldDB" id="A0A345XPP5"/>
<keyword evidence="3" id="KW-1185">Reference proteome</keyword>
<accession>A0A345XPP5</accession>
<name>A0A345XPP5_9ACTN</name>
<protein>
    <submittedName>
        <fullName evidence="2">Uncharacterized protein</fullName>
    </submittedName>
</protein>
<dbReference type="Proteomes" id="UP000254425">
    <property type="component" value="Chromosome"/>
</dbReference>
<evidence type="ECO:0000313" key="2">
    <source>
        <dbReference type="EMBL" id="AXK33611.1"/>
    </source>
</evidence>
<reference evidence="2 3" key="1">
    <citation type="submission" date="2018-07" db="EMBL/GenBank/DDBJ databases">
        <title>Draft genome of the type strain Streptomyces armeniacus ATCC 15676.</title>
        <authorList>
            <person name="Labana P."/>
            <person name="Gosse J.T."/>
            <person name="Boddy C.N."/>
        </authorList>
    </citation>
    <scope>NUCLEOTIDE SEQUENCE [LARGE SCALE GENOMIC DNA]</scope>
    <source>
        <strain evidence="2 3">ATCC 15676</strain>
    </source>
</reference>
<sequence length="148" mass="15098">MAAALTMVGCSNSPDSEPPSSAPASSGSPTAEPSPTETSAFCLDLETYQVGVVAFRADVGRAAGGEPLDIKALRQRAAMISLMGKNMKASAPSDIAGEFRAVRKAIATSSGKLKAGTQVRDVVSPLYGKGINPAFDALNDYECGSAAE</sequence>